<name>A0AAD7FNI3_9AGAR</name>
<reference evidence="3" key="1">
    <citation type="submission" date="2023-03" db="EMBL/GenBank/DDBJ databases">
        <title>Massive genome expansion in bonnet fungi (Mycena s.s.) driven by repeated elements and novel gene families across ecological guilds.</title>
        <authorList>
            <consortium name="Lawrence Berkeley National Laboratory"/>
            <person name="Harder C.B."/>
            <person name="Miyauchi S."/>
            <person name="Viragh M."/>
            <person name="Kuo A."/>
            <person name="Thoen E."/>
            <person name="Andreopoulos B."/>
            <person name="Lu D."/>
            <person name="Skrede I."/>
            <person name="Drula E."/>
            <person name="Henrissat B."/>
            <person name="Morin E."/>
            <person name="Kohler A."/>
            <person name="Barry K."/>
            <person name="LaButti K."/>
            <person name="Morin E."/>
            <person name="Salamov A."/>
            <person name="Lipzen A."/>
            <person name="Mereny Z."/>
            <person name="Hegedus B."/>
            <person name="Baldrian P."/>
            <person name="Stursova M."/>
            <person name="Weitz H."/>
            <person name="Taylor A."/>
            <person name="Grigoriev I.V."/>
            <person name="Nagy L.G."/>
            <person name="Martin F."/>
            <person name="Kauserud H."/>
        </authorList>
    </citation>
    <scope>NUCLEOTIDE SEQUENCE</scope>
    <source>
        <strain evidence="3">9284</strain>
    </source>
</reference>
<keyword evidence="2" id="KW-1133">Transmembrane helix</keyword>
<comment type="caution">
    <text evidence="3">The sequence shown here is derived from an EMBL/GenBank/DDBJ whole genome shotgun (WGS) entry which is preliminary data.</text>
</comment>
<organism evidence="3 4">
    <name type="scientific">Roridomyces roridus</name>
    <dbReference type="NCBI Taxonomy" id="1738132"/>
    <lineage>
        <taxon>Eukaryota</taxon>
        <taxon>Fungi</taxon>
        <taxon>Dikarya</taxon>
        <taxon>Basidiomycota</taxon>
        <taxon>Agaricomycotina</taxon>
        <taxon>Agaricomycetes</taxon>
        <taxon>Agaricomycetidae</taxon>
        <taxon>Agaricales</taxon>
        <taxon>Marasmiineae</taxon>
        <taxon>Mycenaceae</taxon>
        <taxon>Roridomyces</taxon>
    </lineage>
</organism>
<feature type="transmembrane region" description="Helical" evidence="2">
    <location>
        <begin position="20"/>
        <end position="39"/>
    </location>
</feature>
<keyword evidence="2" id="KW-0472">Membrane</keyword>
<keyword evidence="4" id="KW-1185">Reference proteome</keyword>
<evidence type="ECO:0000313" key="3">
    <source>
        <dbReference type="EMBL" id="KAJ7630553.1"/>
    </source>
</evidence>
<feature type="compositionally biased region" description="Basic and acidic residues" evidence="1">
    <location>
        <begin position="305"/>
        <end position="329"/>
    </location>
</feature>
<dbReference type="EMBL" id="JARKIF010000009">
    <property type="protein sequence ID" value="KAJ7630553.1"/>
    <property type="molecule type" value="Genomic_DNA"/>
</dbReference>
<evidence type="ECO:0000256" key="1">
    <source>
        <dbReference type="SAM" id="MobiDB-lite"/>
    </source>
</evidence>
<dbReference type="Proteomes" id="UP001221142">
    <property type="component" value="Unassembled WGS sequence"/>
</dbReference>
<proteinExistence type="predicted"/>
<accession>A0AAD7FNI3</accession>
<gene>
    <name evidence="3" type="ORF">FB45DRAFT_793104</name>
</gene>
<feature type="transmembrane region" description="Helical" evidence="2">
    <location>
        <begin position="165"/>
        <end position="184"/>
    </location>
</feature>
<evidence type="ECO:0000313" key="4">
    <source>
        <dbReference type="Proteomes" id="UP001221142"/>
    </source>
</evidence>
<protein>
    <submittedName>
        <fullName evidence="3">Uncharacterized protein</fullName>
    </submittedName>
</protein>
<keyword evidence="2" id="KW-0812">Transmembrane</keyword>
<feature type="transmembrane region" description="Helical" evidence="2">
    <location>
        <begin position="229"/>
        <end position="249"/>
    </location>
</feature>
<feature type="transmembrane region" description="Helical" evidence="2">
    <location>
        <begin position="273"/>
        <end position="295"/>
    </location>
</feature>
<evidence type="ECO:0000256" key="2">
    <source>
        <dbReference type="SAM" id="Phobius"/>
    </source>
</evidence>
<feature type="transmembrane region" description="Helical" evidence="2">
    <location>
        <begin position="196"/>
        <end position="217"/>
    </location>
</feature>
<feature type="region of interest" description="Disordered" evidence="1">
    <location>
        <begin position="305"/>
        <end position="342"/>
    </location>
</feature>
<dbReference type="AlphaFoldDB" id="A0AAD7FNI3"/>
<sequence length="342" mass="38188">MLSPSLVGGIVLREYDLPGAIVFAAVYGLLVPALVYRYVDGRSRVTIVIQTLCYALERVVLFSLRAAIAAGRIKEAPGLSEYQQATFALGYLHLANVATKLTRCILVNSTKGPEDAPQSSCEQPPLIWSSSGSLWKAPAAAPDLPAVDDPQSRHWFRRWSECMTILYLAALFTAIFATALLFTSNASSTNRWIQCLQYFSAATGLVLVLSITIMLGWARRNVQRIDQRATRFVLIATVLLMLPPIYRLIVMRTTTADISDRNAESQNVLADKVTFYIVHILPEWLVVAMTCVFNVRQLCQTGIKGDTRRHDETPTERAKRERREQERSTKKAKASFEMKTAS</sequence>